<evidence type="ECO:0000256" key="5">
    <source>
        <dbReference type="SAM" id="Phobius"/>
    </source>
</evidence>
<proteinExistence type="predicted"/>
<evidence type="ECO:0000256" key="4">
    <source>
        <dbReference type="ARBA" id="ARBA00023136"/>
    </source>
</evidence>
<dbReference type="Proteomes" id="UP000265618">
    <property type="component" value="Unassembled WGS sequence"/>
</dbReference>
<evidence type="ECO:0000313" key="7">
    <source>
        <dbReference type="Proteomes" id="UP000265618"/>
    </source>
</evidence>
<keyword evidence="2 5" id="KW-0812">Transmembrane</keyword>
<dbReference type="OrthoDB" id="73273at2759"/>
<keyword evidence="7" id="KW-1185">Reference proteome</keyword>
<dbReference type="AlphaFoldDB" id="A0A9K3GM83"/>
<evidence type="ECO:0000256" key="3">
    <source>
        <dbReference type="ARBA" id="ARBA00022989"/>
    </source>
</evidence>
<comment type="subcellular location">
    <subcellularLocation>
        <location evidence="1">Membrane</location>
        <topology evidence="1">Multi-pass membrane protein</topology>
    </subcellularLocation>
</comment>
<comment type="caution">
    <text evidence="6">The sequence shown here is derived from an EMBL/GenBank/DDBJ whole genome shotgun (WGS) entry which is preliminary data.</text>
</comment>
<dbReference type="PANTHER" id="PTHR31652">
    <property type="entry name" value="LIMR FAMILY PROTEIN DDB_G0283707-RELATED"/>
    <property type="match status" value="1"/>
</dbReference>
<feature type="transmembrane region" description="Helical" evidence="5">
    <location>
        <begin position="179"/>
        <end position="206"/>
    </location>
</feature>
<evidence type="ECO:0000256" key="1">
    <source>
        <dbReference type="ARBA" id="ARBA00004141"/>
    </source>
</evidence>
<feature type="transmembrane region" description="Helical" evidence="5">
    <location>
        <begin position="75"/>
        <end position="99"/>
    </location>
</feature>
<dbReference type="InterPro" id="IPR006876">
    <property type="entry name" value="LMBR1-like_membr_prot"/>
</dbReference>
<evidence type="ECO:0000256" key="2">
    <source>
        <dbReference type="ARBA" id="ARBA00022692"/>
    </source>
</evidence>
<keyword evidence="3 5" id="KW-1133">Transmembrane helix</keyword>
<feature type="transmembrane region" description="Helical" evidence="5">
    <location>
        <begin position="111"/>
        <end position="134"/>
    </location>
</feature>
<dbReference type="EMBL" id="BDIP01004575">
    <property type="protein sequence ID" value="GIQ88979.1"/>
    <property type="molecule type" value="Genomic_DNA"/>
</dbReference>
<feature type="transmembrane region" description="Helical" evidence="5">
    <location>
        <begin position="6"/>
        <end position="25"/>
    </location>
</feature>
<evidence type="ECO:0000313" key="6">
    <source>
        <dbReference type="EMBL" id="GIQ88979.1"/>
    </source>
</evidence>
<protein>
    <submittedName>
        <fullName evidence="6">LMBR1-like membrane protein</fullName>
    </submittedName>
</protein>
<organism evidence="6 7">
    <name type="scientific">Kipferlia bialata</name>
    <dbReference type="NCBI Taxonomy" id="797122"/>
    <lineage>
        <taxon>Eukaryota</taxon>
        <taxon>Metamonada</taxon>
        <taxon>Carpediemonas-like organisms</taxon>
        <taxon>Kipferlia</taxon>
    </lineage>
</organism>
<name>A0A9K3GM83_9EUKA</name>
<keyword evidence="4 5" id="KW-0472">Membrane</keyword>
<accession>A0A9K3GM83</accession>
<dbReference type="PANTHER" id="PTHR31652:SF0">
    <property type="entry name" value="LIMR FAMILY PROTEIN DDB_G0283707-RELATED"/>
    <property type="match status" value="1"/>
</dbReference>
<dbReference type="GO" id="GO:0016020">
    <property type="term" value="C:membrane"/>
    <property type="evidence" value="ECO:0007669"/>
    <property type="project" value="UniProtKB-SubCell"/>
</dbReference>
<sequence length="281" mass="31140">MDVALLIAAIVVAILTIVCSFYFYLYWSHEEDKYNGWYGIITVVLGMSLAIWLVILPAFDTMNTSSGGDTLPMEIIWQVAAMAIIVFLAVLIPMAVFLYESEGESIGCMKQFCGAVGYTVVAAVVFTLLAYLMFATIGYAEIPTPVYYATLETYVEGTIPTTSTGALLDTVDIKIRPSFFVYIIGIISFVGYILFTVFGAVGIVALPMDLINEFRKRPHPMPDDEFAQWQLFFRDRSARLMQILNVRPSSLLKTSPLPLSLPYVFNFLPLPLTPGLQTGGL</sequence>
<gene>
    <name evidence="6" type="ORF">KIPB_011341</name>
</gene>
<dbReference type="Pfam" id="PF04791">
    <property type="entry name" value="LMBR1"/>
    <property type="match status" value="1"/>
</dbReference>
<feature type="transmembrane region" description="Helical" evidence="5">
    <location>
        <begin position="37"/>
        <end position="55"/>
    </location>
</feature>
<reference evidence="6 7" key="1">
    <citation type="journal article" date="2018" name="PLoS ONE">
        <title>The draft genome of Kipferlia bialata reveals reductive genome evolution in fornicate parasites.</title>
        <authorList>
            <person name="Tanifuji G."/>
            <person name="Takabayashi S."/>
            <person name="Kume K."/>
            <person name="Takagi M."/>
            <person name="Nakayama T."/>
            <person name="Kamikawa R."/>
            <person name="Inagaki Y."/>
            <person name="Hashimoto T."/>
        </authorList>
    </citation>
    <scope>NUCLEOTIDE SEQUENCE [LARGE SCALE GENOMIC DNA]</scope>
    <source>
        <strain evidence="6">NY0173</strain>
    </source>
</reference>